<dbReference type="SUPFAM" id="SSF56601">
    <property type="entry name" value="beta-lactamase/transpeptidase-like"/>
    <property type="match status" value="1"/>
</dbReference>
<keyword evidence="6" id="KW-1185">Reference proteome</keyword>
<dbReference type="EMBL" id="JACSPO010000005">
    <property type="protein sequence ID" value="MBD8062808.1"/>
    <property type="molecule type" value="Genomic_DNA"/>
</dbReference>
<dbReference type="Proteomes" id="UP000661894">
    <property type="component" value="Unassembled WGS sequence"/>
</dbReference>
<keyword evidence="5" id="KW-0378">Hydrolase</keyword>
<name>A0ABR8Z3A2_9MICO</name>
<dbReference type="Gene3D" id="3.40.710.10">
    <property type="entry name" value="DD-peptidase/beta-lactamase superfamily"/>
    <property type="match status" value="1"/>
</dbReference>
<comment type="caution">
    <text evidence="5">The sequence shown here is derived from an EMBL/GenBank/DDBJ whole genome shotgun (WGS) entry which is preliminary data.</text>
</comment>
<dbReference type="Gene3D" id="1.10.8.620">
    <property type="entry name" value="ORF12 helical bundle domain-like"/>
    <property type="match status" value="1"/>
</dbReference>
<accession>A0ABR8Z3A2</accession>
<dbReference type="RefSeq" id="WP_251839907.1">
    <property type="nucleotide sequence ID" value="NZ_JACSPO010000005.1"/>
</dbReference>
<feature type="domain" description="Beta-lactamase class A catalytic" evidence="3">
    <location>
        <begin position="193"/>
        <end position="295"/>
    </location>
</feature>
<organism evidence="5 6">
    <name type="scientific">Oceanitalea stevensii</name>
    <dbReference type="NCBI Taxonomy" id="2763072"/>
    <lineage>
        <taxon>Bacteria</taxon>
        <taxon>Bacillati</taxon>
        <taxon>Actinomycetota</taxon>
        <taxon>Actinomycetes</taxon>
        <taxon>Micrococcales</taxon>
        <taxon>Bogoriellaceae</taxon>
        <taxon>Georgenia</taxon>
    </lineage>
</organism>
<dbReference type="InterPro" id="IPR012338">
    <property type="entry name" value="Beta-lactam/transpept-like"/>
</dbReference>
<dbReference type="PANTHER" id="PTHR35333">
    <property type="entry name" value="BETA-LACTAMASE"/>
    <property type="match status" value="1"/>
</dbReference>
<evidence type="ECO:0000313" key="5">
    <source>
        <dbReference type="EMBL" id="MBD8062808.1"/>
    </source>
</evidence>
<dbReference type="Pfam" id="PF18042">
    <property type="entry name" value="ORF_12_N"/>
    <property type="match status" value="1"/>
</dbReference>
<keyword evidence="2" id="KW-0732">Signal</keyword>
<evidence type="ECO:0000259" key="4">
    <source>
        <dbReference type="Pfam" id="PF18042"/>
    </source>
</evidence>
<evidence type="ECO:0000259" key="3">
    <source>
        <dbReference type="Pfam" id="PF13354"/>
    </source>
</evidence>
<dbReference type="InterPro" id="IPR000871">
    <property type="entry name" value="Beta-lactam_class-A"/>
</dbReference>
<dbReference type="PANTHER" id="PTHR35333:SF5">
    <property type="entry name" value="CONSERVED LIPOPROTEIN LPQF-RELATED"/>
    <property type="match status" value="1"/>
</dbReference>
<feature type="region of interest" description="Disordered" evidence="1">
    <location>
        <begin position="23"/>
        <end position="45"/>
    </location>
</feature>
<evidence type="ECO:0000313" key="6">
    <source>
        <dbReference type="Proteomes" id="UP000661894"/>
    </source>
</evidence>
<protein>
    <submittedName>
        <fullName evidence="5">Serine hydrolase</fullName>
    </submittedName>
</protein>
<sequence length="458" mass="47596">MTRGRRRTVPAALALLLLVGGCGGGGTEDPEGAPSSSSPPAPTEEVSIADGVTLPQTRAGQATAWVLEQLAADEGPGAEEAQERFAEPFLAEVPAAQVAAVFDQLRAGGPYVVEGYEGTEDAARLPLAAEDGRFLLHVVTEADGRMSTLFFEATRAVPDVTSPEDLDAALAGLDAETSVLVADGATCEPLHERESDVARPIGSIVKLYVLDAVRQAVADGTLAWEDTLTLTDDLRSLPSGVLQEEPAGHEVSVRDAAELMISISDNTATDLLIDAVGREAVLAAVERLGHHDPALLTPLVTTRELFQLGFTDPGLRERWAAADAAGREEILAGLPGGEVAVDPALAQDVIWPDGLDWFATAQDLCRAHAGLQESGDETVLGILALNPGIEAPEGWEYVGFKGGSAPGEMAGSWYLGSADGEGYAVVVQIAATDVAAVPDAGWMVGVVGQTAEVLAEEE</sequence>
<dbReference type="InterPro" id="IPR040846">
    <property type="entry name" value="ORF_12_N"/>
</dbReference>
<feature type="chain" id="PRO_5045796749" evidence="2">
    <location>
        <begin position="25"/>
        <end position="458"/>
    </location>
</feature>
<dbReference type="InterPro" id="IPR045155">
    <property type="entry name" value="Beta-lactam_cat"/>
</dbReference>
<proteinExistence type="predicted"/>
<dbReference type="Pfam" id="PF13354">
    <property type="entry name" value="Beta-lactamase2"/>
    <property type="match status" value="1"/>
</dbReference>
<evidence type="ECO:0000256" key="1">
    <source>
        <dbReference type="SAM" id="MobiDB-lite"/>
    </source>
</evidence>
<evidence type="ECO:0000256" key="2">
    <source>
        <dbReference type="SAM" id="SignalP"/>
    </source>
</evidence>
<feature type="signal peptide" evidence="2">
    <location>
        <begin position="1"/>
        <end position="24"/>
    </location>
</feature>
<dbReference type="GO" id="GO:0016787">
    <property type="term" value="F:hydrolase activity"/>
    <property type="evidence" value="ECO:0007669"/>
    <property type="project" value="UniProtKB-KW"/>
</dbReference>
<reference evidence="5 6" key="1">
    <citation type="submission" date="2020-08" db="EMBL/GenBank/DDBJ databases">
        <title>A Genomic Blueprint of the Chicken Gut Microbiome.</title>
        <authorList>
            <person name="Gilroy R."/>
            <person name="Ravi A."/>
            <person name="Getino M."/>
            <person name="Pursley I."/>
            <person name="Horton D.L."/>
            <person name="Alikhan N.-F."/>
            <person name="Baker D."/>
            <person name="Gharbi K."/>
            <person name="Hall N."/>
            <person name="Watson M."/>
            <person name="Adriaenssens E.M."/>
            <person name="Foster-Nyarko E."/>
            <person name="Jarju S."/>
            <person name="Secka A."/>
            <person name="Antonio M."/>
            <person name="Oren A."/>
            <person name="Chaudhuri R."/>
            <person name="La Ragione R.M."/>
            <person name="Hildebrand F."/>
            <person name="Pallen M.J."/>
        </authorList>
    </citation>
    <scope>NUCLEOTIDE SEQUENCE [LARGE SCALE GENOMIC DNA]</scope>
    <source>
        <strain evidence="5 6">Sa1BUA1</strain>
    </source>
</reference>
<dbReference type="PROSITE" id="PS51257">
    <property type="entry name" value="PROKAR_LIPOPROTEIN"/>
    <property type="match status" value="1"/>
</dbReference>
<feature type="domain" description="ORF 12 gene product N-terminal" evidence="4">
    <location>
        <begin position="54"/>
        <end position="145"/>
    </location>
</feature>
<dbReference type="Gene3D" id="3.10.450.280">
    <property type="match status" value="1"/>
</dbReference>
<gene>
    <name evidence="5" type="ORF">H9624_10790</name>
</gene>